<evidence type="ECO:0000313" key="2">
    <source>
        <dbReference type="EMBL" id="KAL1516306.1"/>
    </source>
</evidence>
<comment type="caution">
    <text evidence="2">The sequence shown here is derived from an EMBL/GenBank/DDBJ whole genome shotgun (WGS) entry which is preliminary data.</text>
</comment>
<dbReference type="EMBL" id="JBDJPC010000001">
    <property type="protein sequence ID" value="KAL1516306.1"/>
    <property type="molecule type" value="Genomic_DNA"/>
</dbReference>
<dbReference type="AlphaFoldDB" id="A0ABD1FAL9"/>
<protein>
    <submittedName>
        <fullName evidence="2">Uncharacterized protein</fullName>
    </submittedName>
</protein>
<proteinExistence type="predicted"/>
<gene>
    <name evidence="2" type="ORF">ABEB36_000225</name>
</gene>
<dbReference type="Proteomes" id="UP001566132">
    <property type="component" value="Unassembled WGS sequence"/>
</dbReference>
<name>A0ABD1FAL9_HYPHA</name>
<accession>A0ABD1FAL9</accession>
<organism evidence="2 3">
    <name type="scientific">Hypothenemus hampei</name>
    <name type="common">Coffee berry borer</name>
    <dbReference type="NCBI Taxonomy" id="57062"/>
    <lineage>
        <taxon>Eukaryota</taxon>
        <taxon>Metazoa</taxon>
        <taxon>Ecdysozoa</taxon>
        <taxon>Arthropoda</taxon>
        <taxon>Hexapoda</taxon>
        <taxon>Insecta</taxon>
        <taxon>Pterygota</taxon>
        <taxon>Neoptera</taxon>
        <taxon>Endopterygota</taxon>
        <taxon>Coleoptera</taxon>
        <taxon>Polyphaga</taxon>
        <taxon>Cucujiformia</taxon>
        <taxon>Curculionidae</taxon>
        <taxon>Scolytinae</taxon>
        <taxon>Hypothenemus</taxon>
    </lineage>
</organism>
<feature type="region of interest" description="Disordered" evidence="1">
    <location>
        <begin position="90"/>
        <end position="112"/>
    </location>
</feature>
<reference evidence="2 3" key="1">
    <citation type="submission" date="2024-05" db="EMBL/GenBank/DDBJ databases">
        <title>Genetic variation in Jamaican populations of the coffee berry borer (Hypothenemus hampei).</title>
        <authorList>
            <person name="Errbii M."/>
            <person name="Myrie A."/>
        </authorList>
    </citation>
    <scope>NUCLEOTIDE SEQUENCE [LARGE SCALE GENOMIC DNA]</scope>
    <source>
        <strain evidence="2">JA-Hopewell-2020-01-JO</strain>
        <tissue evidence="2">Whole body</tissue>
    </source>
</reference>
<evidence type="ECO:0000256" key="1">
    <source>
        <dbReference type="SAM" id="MobiDB-lite"/>
    </source>
</evidence>
<keyword evidence="3" id="KW-1185">Reference proteome</keyword>
<sequence>MEIEFKRIVDIAHSSNQTRLIEKFTESLKRIKTTGQLKHFLISKINSNKRGKMIGVQPTSCTRTKVRANFESGRKRIQSGRPAKAELIKNNSKRSHNLIRNIEQNIPHAKQH</sequence>
<evidence type="ECO:0000313" key="3">
    <source>
        <dbReference type="Proteomes" id="UP001566132"/>
    </source>
</evidence>